<dbReference type="RefSeq" id="XP_003063352.1">
    <property type="nucleotide sequence ID" value="XM_003063306.1"/>
</dbReference>
<proteinExistence type="predicted"/>
<keyword evidence="2" id="KW-1185">Reference proteome</keyword>
<dbReference type="AlphaFoldDB" id="C1N5F5"/>
<organism evidence="2">
    <name type="scientific">Micromonas pusilla (strain CCMP1545)</name>
    <name type="common">Picoplanktonic green alga</name>
    <dbReference type="NCBI Taxonomy" id="564608"/>
    <lineage>
        <taxon>Eukaryota</taxon>
        <taxon>Viridiplantae</taxon>
        <taxon>Chlorophyta</taxon>
        <taxon>Mamiellophyceae</taxon>
        <taxon>Mamiellales</taxon>
        <taxon>Mamiellaceae</taxon>
        <taxon>Micromonas</taxon>
    </lineage>
</organism>
<dbReference type="OrthoDB" id="496143at2759"/>
<name>C1N5F5_MICPC</name>
<dbReference type="GeneID" id="9688986"/>
<evidence type="ECO:0000313" key="2">
    <source>
        <dbReference type="Proteomes" id="UP000001876"/>
    </source>
</evidence>
<dbReference type="KEGG" id="mpp:MICPUCDRAFT_53318"/>
<sequence>MGAPLILFKMWVAKKLAVLIALRVYGLKKLYRGGMRLNNRFVTHAATHRRVHSVLHSVAAGAMKLGETVEGPARRFMNKIVFGEGISSSKPG</sequence>
<protein>
    <submittedName>
        <fullName evidence="1">Predicted protein</fullName>
    </submittedName>
</protein>
<accession>C1N5F5</accession>
<reference evidence="1 2" key="1">
    <citation type="journal article" date="2009" name="Science">
        <title>Green evolution and dynamic adaptations revealed by genomes of the marine picoeukaryotes Micromonas.</title>
        <authorList>
            <person name="Worden A.Z."/>
            <person name="Lee J.H."/>
            <person name="Mock T."/>
            <person name="Rouze P."/>
            <person name="Simmons M.P."/>
            <person name="Aerts A.L."/>
            <person name="Allen A.E."/>
            <person name="Cuvelier M.L."/>
            <person name="Derelle E."/>
            <person name="Everett M.V."/>
            <person name="Foulon E."/>
            <person name="Grimwood J."/>
            <person name="Gundlach H."/>
            <person name="Henrissat B."/>
            <person name="Napoli C."/>
            <person name="McDonald S.M."/>
            <person name="Parker M.S."/>
            <person name="Rombauts S."/>
            <person name="Salamov A."/>
            <person name="Von Dassow P."/>
            <person name="Badger J.H."/>
            <person name="Coutinho P.M."/>
            <person name="Demir E."/>
            <person name="Dubchak I."/>
            <person name="Gentemann C."/>
            <person name="Eikrem W."/>
            <person name="Gready J.E."/>
            <person name="John U."/>
            <person name="Lanier W."/>
            <person name="Lindquist E.A."/>
            <person name="Lucas S."/>
            <person name="Mayer K.F."/>
            <person name="Moreau H."/>
            <person name="Not F."/>
            <person name="Otillar R."/>
            <person name="Panaud O."/>
            <person name="Pangilinan J."/>
            <person name="Paulsen I."/>
            <person name="Piegu B."/>
            <person name="Poliakov A."/>
            <person name="Robbens S."/>
            <person name="Schmutz J."/>
            <person name="Toulza E."/>
            <person name="Wyss T."/>
            <person name="Zelensky A."/>
            <person name="Zhou K."/>
            <person name="Armbrust E.V."/>
            <person name="Bhattacharya D."/>
            <person name="Goodenough U.W."/>
            <person name="Van de Peer Y."/>
            <person name="Grigoriev I.V."/>
        </authorList>
    </citation>
    <scope>NUCLEOTIDE SEQUENCE [LARGE SCALE GENOMIC DNA]</scope>
    <source>
        <strain evidence="1 2">CCMP1545</strain>
    </source>
</reference>
<dbReference type="OMA" id="GGMRLNN"/>
<dbReference type="EMBL" id="GG663748">
    <property type="protein sequence ID" value="EEH52488.1"/>
    <property type="molecule type" value="Genomic_DNA"/>
</dbReference>
<evidence type="ECO:0000313" key="1">
    <source>
        <dbReference type="EMBL" id="EEH52488.1"/>
    </source>
</evidence>
<gene>
    <name evidence="1" type="ORF">MICPUCDRAFT_53318</name>
</gene>
<dbReference type="Proteomes" id="UP000001876">
    <property type="component" value="Unassembled WGS sequence"/>
</dbReference>